<keyword evidence="13" id="KW-1185">Reference proteome</keyword>
<keyword evidence="5 11" id="KW-0812">Transmembrane</keyword>
<keyword evidence="7 11" id="KW-1133">Transmembrane helix</keyword>
<dbReference type="PROSITE" id="PS01188">
    <property type="entry name" value="ELO"/>
    <property type="match status" value="1"/>
</dbReference>
<accession>A0A8R1DNL0</accession>
<dbReference type="GO" id="GO:0009922">
    <property type="term" value="F:fatty acid elongase activity"/>
    <property type="evidence" value="ECO:0007669"/>
    <property type="project" value="InterPro"/>
</dbReference>
<dbReference type="GO" id="GO:0030148">
    <property type="term" value="P:sphingolipid biosynthetic process"/>
    <property type="evidence" value="ECO:0007669"/>
    <property type="project" value="TreeGrafter"/>
</dbReference>
<feature type="transmembrane region" description="Helical" evidence="11">
    <location>
        <begin position="54"/>
        <end position="74"/>
    </location>
</feature>
<keyword evidence="4 11" id="KW-0808">Transferase</keyword>
<dbReference type="EnsemblMetazoa" id="CJA07831.1">
    <property type="protein sequence ID" value="CJA07831.1"/>
    <property type="gene ID" value="WBGene00127035"/>
</dbReference>
<feature type="transmembrane region" description="Helical" evidence="11">
    <location>
        <begin position="162"/>
        <end position="180"/>
    </location>
</feature>
<evidence type="ECO:0000256" key="7">
    <source>
        <dbReference type="ARBA" id="ARBA00022989"/>
    </source>
</evidence>
<keyword evidence="9 11" id="KW-0472">Membrane</keyword>
<protein>
    <submittedName>
        <fullName evidence="12">Elongation of very long chain fatty acids protein</fullName>
    </submittedName>
</protein>
<reference evidence="12" key="2">
    <citation type="submission" date="2022-06" db="UniProtKB">
        <authorList>
            <consortium name="EnsemblMetazoa"/>
        </authorList>
    </citation>
    <scope>IDENTIFICATION</scope>
    <source>
        <strain evidence="12">DF5081</strain>
    </source>
</reference>
<evidence type="ECO:0000256" key="4">
    <source>
        <dbReference type="ARBA" id="ARBA00022679"/>
    </source>
</evidence>
<evidence type="ECO:0000256" key="1">
    <source>
        <dbReference type="ARBA" id="ARBA00004141"/>
    </source>
</evidence>
<feature type="transmembrane region" description="Helical" evidence="11">
    <location>
        <begin position="262"/>
        <end position="280"/>
    </location>
</feature>
<evidence type="ECO:0000313" key="12">
    <source>
        <dbReference type="EnsemblMetazoa" id="CJA07831.1"/>
    </source>
</evidence>
<organism evidence="12 13">
    <name type="scientific">Caenorhabditis japonica</name>
    <dbReference type="NCBI Taxonomy" id="281687"/>
    <lineage>
        <taxon>Eukaryota</taxon>
        <taxon>Metazoa</taxon>
        <taxon>Ecdysozoa</taxon>
        <taxon>Nematoda</taxon>
        <taxon>Chromadorea</taxon>
        <taxon>Rhabditida</taxon>
        <taxon>Rhabditina</taxon>
        <taxon>Rhabditomorpha</taxon>
        <taxon>Rhabditoidea</taxon>
        <taxon>Rhabditidae</taxon>
        <taxon>Peloderinae</taxon>
        <taxon>Caenorhabditis</taxon>
    </lineage>
</organism>
<keyword evidence="8 11" id="KW-0443">Lipid metabolism</keyword>
<evidence type="ECO:0000256" key="3">
    <source>
        <dbReference type="ARBA" id="ARBA00022516"/>
    </source>
</evidence>
<dbReference type="GO" id="GO:0019367">
    <property type="term" value="P:fatty acid elongation, saturated fatty acid"/>
    <property type="evidence" value="ECO:0007669"/>
    <property type="project" value="TreeGrafter"/>
</dbReference>
<comment type="similarity">
    <text evidence="11">Belongs to the ELO family.</text>
</comment>
<dbReference type="GO" id="GO:0005789">
    <property type="term" value="C:endoplasmic reticulum membrane"/>
    <property type="evidence" value="ECO:0007669"/>
    <property type="project" value="TreeGrafter"/>
</dbReference>
<dbReference type="GO" id="GO:0034626">
    <property type="term" value="P:fatty acid elongation, polyunsaturated fatty acid"/>
    <property type="evidence" value="ECO:0007669"/>
    <property type="project" value="TreeGrafter"/>
</dbReference>
<evidence type="ECO:0000256" key="10">
    <source>
        <dbReference type="ARBA" id="ARBA00023160"/>
    </source>
</evidence>
<sequence length="293" mass="33936">MAAATTATTDTERFKVWTGNNESIIYSPFEYDSTWLIESWWDDLTMHTFFKNHWFKSVYLAGAYIIVTNVLQKYMETRKPKSMRPLLLVWNGLLAVFSVLGTWRFGIEFYDAVFTRGFIDSICLAVNPRSPSAFWACMFALSKIAEFGDTMFLVLRKRPVIFLHWYHHAVVLVLSWHAAIELTAPGRWFIFMNYLVHSIMYTYYAITSLGYRLPKIVSMTVTFLQTLQMLIGVAISCIVLYLKLNGEMCQQSYDNLALSFGIYASFLVLFSNFFNNAYLVKKPAKKAVNKKEE</sequence>
<dbReference type="GO" id="GO:0034625">
    <property type="term" value="P:fatty acid elongation, monounsaturated fatty acid"/>
    <property type="evidence" value="ECO:0007669"/>
    <property type="project" value="TreeGrafter"/>
</dbReference>
<dbReference type="AlphaFoldDB" id="A0A8R1DNL0"/>
<dbReference type="InterPro" id="IPR002076">
    <property type="entry name" value="ELO_fam"/>
</dbReference>
<evidence type="ECO:0000256" key="11">
    <source>
        <dbReference type="RuleBase" id="RU361115"/>
    </source>
</evidence>
<keyword evidence="6 11" id="KW-0276">Fatty acid metabolism</keyword>
<feature type="transmembrane region" description="Helical" evidence="11">
    <location>
        <begin position="86"/>
        <end position="106"/>
    </location>
</feature>
<dbReference type="PANTHER" id="PTHR11157">
    <property type="entry name" value="FATTY ACID ACYL TRANSFERASE-RELATED"/>
    <property type="match status" value="1"/>
</dbReference>
<evidence type="ECO:0000313" key="13">
    <source>
        <dbReference type="Proteomes" id="UP000005237"/>
    </source>
</evidence>
<dbReference type="OMA" id="GRWFIFM"/>
<comment type="pathway">
    <text evidence="2">Lipid metabolism; fatty acid biosynthesis.</text>
</comment>
<reference evidence="13" key="1">
    <citation type="submission" date="2010-08" db="EMBL/GenBank/DDBJ databases">
        <authorList>
            <consortium name="Caenorhabditis japonica Sequencing Consortium"/>
            <person name="Wilson R.K."/>
        </authorList>
    </citation>
    <scope>NUCLEOTIDE SEQUENCE [LARGE SCALE GENOMIC DNA]</scope>
    <source>
        <strain evidence="13">DF5081</strain>
    </source>
</reference>
<dbReference type="Proteomes" id="UP000005237">
    <property type="component" value="Unassembled WGS sequence"/>
</dbReference>
<feature type="transmembrane region" description="Helical" evidence="11">
    <location>
        <begin position="216"/>
        <end position="242"/>
    </location>
</feature>
<evidence type="ECO:0000256" key="5">
    <source>
        <dbReference type="ARBA" id="ARBA00022692"/>
    </source>
</evidence>
<evidence type="ECO:0000256" key="9">
    <source>
        <dbReference type="ARBA" id="ARBA00023136"/>
    </source>
</evidence>
<keyword evidence="10 11" id="KW-0275">Fatty acid biosynthesis</keyword>
<dbReference type="GO" id="GO:0042761">
    <property type="term" value="P:very long-chain fatty acid biosynthetic process"/>
    <property type="evidence" value="ECO:0007669"/>
    <property type="project" value="TreeGrafter"/>
</dbReference>
<dbReference type="PANTHER" id="PTHR11157:SF5">
    <property type="entry name" value="ELONGATION OF VERY LONG CHAIN FATTY ACIDS PROTEIN"/>
    <property type="match status" value="1"/>
</dbReference>
<proteinExistence type="inferred from homology"/>
<feature type="transmembrane region" description="Helical" evidence="11">
    <location>
        <begin position="186"/>
        <end position="204"/>
    </location>
</feature>
<dbReference type="Pfam" id="PF01151">
    <property type="entry name" value="ELO"/>
    <property type="match status" value="1"/>
</dbReference>
<name>A0A8R1DNL0_CAEJA</name>
<evidence type="ECO:0000256" key="6">
    <source>
        <dbReference type="ARBA" id="ARBA00022832"/>
    </source>
</evidence>
<keyword evidence="3 11" id="KW-0444">Lipid biosynthesis</keyword>
<evidence type="ECO:0000256" key="2">
    <source>
        <dbReference type="ARBA" id="ARBA00005194"/>
    </source>
</evidence>
<dbReference type="InterPro" id="IPR030457">
    <property type="entry name" value="ELO_CS"/>
</dbReference>
<comment type="subcellular location">
    <subcellularLocation>
        <location evidence="1">Membrane</location>
        <topology evidence="1">Multi-pass membrane protein</topology>
    </subcellularLocation>
</comment>
<evidence type="ECO:0000256" key="8">
    <source>
        <dbReference type="ARBA" id="ARBA00023098"/>
    </source>
</evidence>